<dbReference type="KEGG" id="mcal:110299125"/>
<keyword evidence="2 3" id="KW-0812">Transmembrane</keyword>
<name>A0A6P7RG83_MUSCR</name>
<organism evidence="1 2">
    <name type="scientific">Mus caroli</name>
    <name type="common">Ryukyu mouse</name>
    <name type="synonym">Ricefield mouse</name>
    <dbReference type="NCBI Taxonomy" id="10089"/>
    <lineage>
        <taxon>Eukaryota</taxon>
        <taxon>Metazoa</taxon>
        <taxon>Chordata</taxon>
        <taxon>Craniata</taxon>
        <taxon>Vertebrata</taxon>
        <taxon>Euteleostomi</taxon>
        <taxon>Mammalia</taxon>
        <taxon>Eutheria</taxon>
        <taxon>Euarchontoglires</taxon>
        <taxon>Glires</taxon>
        <taxon>Rodentia</taxon>
        <taxon>Myomorpha</taxon>
        <taxon>Muroidea</taxon>
        <taxon>Muridae</taxon>
        <taxon>Murinae</taxon>
        <taxon>Mus</taxon>
        <taxon>Mus</taxon>
    </lineage>
</organism>
<dbReference type="GeneID" id="110299125"/>
<protein>
    <submittedName>
        <fullName evidence="2 3">Transmembrane protein SPTY2D1OS</fullName>
    </submittedName>
</protein>
<evidence type="ECO:0000313" key="2">
    <source>
        <dbReference type="RefSeq" id="XP_029335950.1"/>
    </source>
</evidence>
<dbReference type="CTD" id="100506540"/>
<evidence type="ECO:0000313" key="1">
    <source>
        <dbReference type="Proteomes" id="UP000515126"/>
    </source>
</evidence>
<proteinExistence type="predicted"/>
<keyword evidence="2 3" id="KW-0472">Membrane</keyword>
<gene>
    <name evidence="2 3" type="primary">Spty2d1os</name>
</gene>
<dbReference type="Proteomes" id="UP000515126">
    <property type="component" value="Chromosome 7"/>
</dbReference>
<accession>A0A6P7RG83</accession>
<sequence>MIVLGWMLFVGLATYMGTFPEAMPPTLKWKERLPGRENKARRRIQALEEELLL</sequence>
<dbReference type="AlphaFoldDB" id="A0A6P7RG83"/>
<reference evidence="2 3" key="1">
    <citation type="submission" date="2025-04" db="UniProtKB">
        <authorList>
            <consortium name="RefSeq"/>
        </authorList>
    </citation>
    <scope>IDENTIFICATION</scope>
</reference>
<evidence type="ECO:0000313" key="3">
    <source>
        <dbReference type="RefSeq" id="XP_029335951.1"/>
    </source>
</evidence>
<dbReference type="RefSeq" id="XP_029335951.1">
    <property type="nucleotide sequence ID" value="XM_029480091.1"/>
</dbReference>
<dbReference type="RefSeq" id="XP_029335950.1">
    <property type="nucleotide sequence ID" value="XM_029480090.1"/>
</dbReference>
<keyword evidence="1" id="KW-1185">Reference proteome</keyword>